<evidence type="ECO:0000313" key="6">
    <source>
        <dbReference type="EMBL" id="GGH60171.1"/>
    </source>
</evidence>
<evidence type="ECO:0000256" key="4">
    <source>
        <dbReference type="PIRSR" id="PIRSR006806-1"/>
    </source>
</evidence>
<evidence type="ECO:0000313" key="7">
    <source>
        <dbReference type="Proteomes" id="UP000600171"/>
    </source>
</evidence>
<feature type="binding site" evidence="4">
    <location>
        <begin position="13"/>
        <end position="17"/>
    </location>
    <ligand>
        <name>ATP</name>
        <dbReference type="ChEBI" id="CHEBI:30616"/>
    </ligand>
</feature>
<evidence type="ECO:0000256" key="2">
    <source>
        <dbReference type="ARBA" id="ARBA00022741"/>
    </source>
</evidence>
<comment type="catalytic activity">
    <reaction evidence="5">
        <text>(6S)-5-formyl-5,6,7,8-tetrahydrofolate + ATP = (6R)-5,10-methenyltetrahydrofolate + ADP + phosphate</text>
        <dbReference type="Rhea" id="RHEA:10488"/>
        <dbReference type="ChEBI" id="CHEBI:30616"/>
        <dbReference type="ChEBI" id="CHEBI:43474"/>
        <dbReference type="ChEBI" id="CHEBI:57455"/>
        <dbReference type="ChEBI" id="CHEBI:57457"/>
        <dbReference type="ChEBI" id="CHEBI:456216"/>
        <dbReference type="EC" id="6.3.3.2"/>
    </reaction>
</comment>
<feature type="binding site" evidence="4">
    <location>
        <position position="60"/>
    </location>
    <ligand>
        <name>substrate</name>
    </ligand>
</feature>
<proteinExistence type="inferred from homology"/>
<dbReference type="EC" id="6.3.3.2" evidence="5"/>
<dbReference type="GO" id="GO:0005524">
    <property type="term" value="F:ATP binding"/>
    <property type="evidence" value="ECO:0007669"/>
    <property type="project" value="UniProtKB-KW"/>
</dbReference>
<comment type="cofactor">
    <cofactor evidence="5">
        <name>Mg(2+)</name>
        <dbReference type="ChEBI" id="CHEBI:18420"/>
    </cofactor>
</comment>
<organism evidence="6 7">
    <name type="scientific">Rothia aerolata</name>
    <dbReference type="NCBI Taxonomy" id="1812262"/>
    <lineage>
        <taxon>Bacteria</taxon>
        <taxon>Bacillati</taxon>
        <taxon>Actinomycetota</taxon>
        <taxon>Actinomycetes</taxon>
        <taxon>Micrococcales</taxon>
        <taxon>Micrococcaceae</taxon>
        <taxon>Rothia</taxon>
    </lineage>
</organism>
<evidence type="ECO:0000256" key="3">
    <source>
        <dbReference type="ARBA" id="ARBA00022840"/>
    </source>
</evidence>
<name>A0A917IP57_9MICC</name>
<feature type="binding site" evidence="4">
    <location>
        <position position="65"/>
    </location>
    <ligand>
        <name>substrate</name>
    </ligand>
</feature>
<dbReference type="Pfam" id="PF01812">
    <property type="entry name" value="5-FTHF_cyc-lig"/>
    <property type="match status" value="1"/>
</dbReference>
<keyword evidence="3 4" id="KW-0067">ATP-binding</keyword>
<dbReference type="InterPro" id="IPR037171">
    <property type="entry name" value="NagB/RpiA_transferase-like"/>
</dbReference>
<sequence length="213" mass="23836">MVNHTGLPVSWSKDLLRYSIRKNRQRKQNQNQDLAAAFSCQIKKLLVDRGQKKLTIAAFLPLPTEPPIRPALVELANLGHRVLVPVVEPERRLSWVAWTPQTDFASNALGIEEPLGERLGPEAFLSADLKLVPALAYDVLGRRLGQGGGYYDRLLPAEALEKERELPPYQATYVGLVFEREILDGLPAEGWDARLGHILTEKGIRSVTAENRE</sequence>
<evidence type="ECO:0000256" key="5">
    <source>
        <dbReference type="RuleBase" id="RU361279"/>
    </source>
</evidence>
<dbReference type="GO" id="GO:0035999">
    <property type="term" value="P:tetrahydrofolate interconversion"/>
    <property type="evidence" value="ECO:0007669"/>
    <property type="project" value="TreeGrafter"/>
</dbReference>
<dbReference type="NCBIfam" id="TIGR02727">
    <property type="entry name" value="MTHFS_bact"/>
    <property type="match status" value="1"/>
</dbReference>
<protein>
    <recommendedName>
        <fullName evidence="5">5-formyltetrahydrofolate cyclo-ligase</fullName>
        <ecNumber evidence="5">6.3.3.2</ecNumber>
    </recommendedName>
</protein>
<dbReference type="GO" id="GO:0030272">
    <property type="term" value="F:5-formyltetrahydrofolate cyclo-ligase activity"/>
    <property type="evidence" value="ECO:0007669"/>
    <property type="project" value="UniProtKB-EC"/>
</dbReference>
<reference evidence="6 7" key="1">
    <citation type="journal article" date="2014" name="Int. J. Syst. Evol. Microbiol.">
        <title>Complete genome sequence of Corynebacterium casei LMG S-19264T (=DSM 44701T), isolated from a smear-ripened cheese.</title>
        <authorList>
            <consortium name="US DOE Joint Genome Institute (JGI-PGF)"/>
            <person name="Walter F."/>
            <person name="Albersmeier A."/>
            <person name="Kalinowski J."/>
            <person name="Ruckert C."/>
        </authorList>
    </citation>
    <scope>NUCLEOTIDE SEQUENCE [LARGE SCALE GENOMIC DNA]</scope>
    <source>
        <strain evidence="6 7">CCM 8669</strain>
    </source>
</reference>
<dbReference type="InterPro" id="IPR024185">
    <property type="entry name" value="FTHF_cligase-like_sf"/>
</dbReference>
<dbReference type="RefSeq" id="WP_188359018.1">
    <property type="nucleotide sequence ID" value="NZ_BMDC01000001.1"/>
</dbReference>
<dbReference type="PIRSF" id="PIRSF006806">
    <property type="entry name" value="FTHF_cligase"/>
    <property type="match status" value="1"/>
</dbReference>
<dbReference type="AlphaFoldDB" id="A0A917IP57"/>
<evidence type="ECO:0000256" key="1">
    <source>
        <dbReference type="ARBA" id="ARBA00010638"/>
    </source>
</evidence>
<keyword evidence="7" id="KW-1185">Reference proteome</keyword>
<dbReference type="Gene3D" id="3.40.50.10420">
    <property type="entry name" value="NagB/RpiA/CoA transferase-like"/>
    <property type="match status" value="1"/>
</dbReference>
<keyword evidence="2 4" id="KW-0547">Nucleotide-binding</keyword>
<comment type="caution">
    <text evidence="6">The sequence shown here is derived from an EMBL/GenBank/DDBJ whole genome shotgun (WGS) entry which is preliminary data.</text>
</comment>
<dbReference type="SUPFAM" id="SSF100950">
    <property type="entry name" value="NagB/RpiA/CoA transferase-like"/>
    <property type="match status" value="1"/>
</dbReference>
<dbReference type="PANTHER" id="PTHR23407:SF1">
    <property type="entry name" value="5-FORMYLTETRAHYDROFOLATE CYCLO-LIGASE"/>
    <property type="match status" value="1"/>
</dbReference>
<dbReference type="PANTHER" id="PTHR23407">
    <property type="entry name" value="ATPASE INHIBITOR/5-FORMYLTETRAHYDROFOLATE CYCLO-LIGASE"/>
    <property type="match status" value="1"/>
</dbReference>
<comment type="similarity">
    <text evidence="1 5">Belongs to the 5-formyltetrahydrofolate cyclo-ligase family.</text>
</comment>
<keyword evidence="5" id="KW-0460">Magnesium</keyword>
<dbReference type="GO" id="GO:0046872">
    <property type="term" value="F:metal ion binding"/>
    <property type="evidence" value="ECO:0007669"/>
    <property type="project" value="UniProtKB-KW"/>
</dbReference>
<dbReference type="EMBL" id="BMDC01000001">
    <property type="protein sequence ID" value="GGH60171.1"/>
    <property type="molecule type" value="Genomic_DNA"/>
</dbReference>
<gene>
    <name evidence="6" type="ORF">GCM10007359_08090</name>
</gene>
<dbReference type="InterPro" id="IPR002698">
    <property type="entry name" value="FTHF_cligase"/>
</dbReference>
<feature type="binding site" evidence="4">
    <location>
        <begin position="143"/>
        <end position="151"/>
    </location>
    <ligand>
        <name>ATP</name>
        <dbReference type="ChEBI" id="CHEBI:30616"/>
    </ligand>
</feature>
<keyword evidence="5" id="KW-0479">Metal-binding</keyword>
<dbReference type="Proteomes" id="UP000600171">
    <property type="component" value="Unassembled WGS sequence"/>
</dbReference>
<dbReference type="GO" id="GO:0009396">
    <property type="term" value="P:folic acid-containing compound biosynthetic process"/>
    <property type="evidence" value="ECO:0007669"/>
    <property type="project" value="TreeGrafter"/>
</dbReference>
<accession>A0A917IP57</accession>